<dbReference type="STRING" id="1869.MB27_00230"/>
<protein>
    <recommendedName>
        <fullName evidence="5">Maleylpyruvate isomerase family mycothiol-dependent enzyme</fullName>
    </recommendedName>
</protein>
<gene>
    <name evidence="3" type="ORF">MB27_00230</name>
</gene>
<dbReference type="Proteomes" id="UP000054537">
    <property type="component" value="Unassembled WGS sequence"/>
</dbReference>
<evidence type="ECO:0000313" key="3">
    <source>
        <dbReference type="EMBL" id="KHD79111.1"/>
    </source>
</evidence>
<dbReference type="Pfam" id="PF07398">
    <property type="entry name" value="MDMPI_C"/>
    <property type="match status" value="1"/>
</dbReference>
<dbReference type="InterPro" id="IPR017517">
    <property type="entry name" value="Maleyloyr_isom"/>
</dbReference>
<name>A0A0A6UUK1_ACTUT</name>
<dbReference type="eggNOG" id="COG3550">
    <property type="taxonomic scope" value="Bacteria"/>
</dbReference>
<dbReference type="RefSeq" id="WP_043521534.1">
    <property type="nucleotide sequence ID" value="NZ_BAABKU010000024.1"/>
</dbReference>
<evidence type="ECO:0000259" key="2">
    <source>
        <dbReference type="Pfam" id="PF11716"/>
    </source>
</evidence>
<organism evidence="3 4">
    <name type="scientific">Actinoplanes utahensis</name>
    <dbReference type="NCBI Taxonomy" id="1869"/>
    <lineage>
        <taxon>Bacteria</taxon>
        <taxon>Bacillati</taxon>
        <taxon>Actinomycetota</taxon>
        <taxon>Actinomycetes</taxon>
        <taxon>Micromonosporales</taxon>
        <taxon>Micromonosporaceae</taxon>
        <taxon>Actinoplanes</taxon>
    </lineage>
</organism>
<dbReference type="Gene3D" id="1.20.120.450">
    <property type="entry name" value="dinb family like domain"/>
    <property type="match status" value="1"/>
</dbReference>
<dbReference type="InterPro" id="IPR034660">
    <property type="entry name" value="DinB/YfiT-like"/>
</dbReference>
<feature type="domain" description="Mycothiol-dependent maleylpyruvate isomerase metal-binding" evidence="2">
    <location>
        <begin position="15"/>
        <end position="141"/>
    </location>
</feature>
<comment type="caution">
    <text evidence="3">The sequence shown here is derived from an EMBL/GenBank/DDBJ whole genome shotgun (WGS) entry which is preliminary data.</text>
</comment>
<dbReference type="Pfam" id="PF11716">
    <property type="entry name" value="MDMPI_N"/>
    <property type="match status" value="1"/>
</dbReference>
<reference evidence="3 4" key="1">
    <citation type="submission" date="2014-10" db="EMBL/GenBank/DDBJ databases">
        <title>Draft genome sequence of Actinoplanes utahensis NRRL 12052.</title>
        <authorList>
            <person name="Velasco-Bucheli B."/>
            <person name="del Cerro C."/>
            <person name="Hormigo D."/>
            <person name="Garcia J.L."/>
            <person name="Acebal C."/>
            <person name="Arroyo M."/>
            <person name="de la Mata I."/>
        </authorList>
    </citation>
    <scope>NUCLEOTIDE SEQUENCE [LARGE SCALE GENOMIC DNA]</scope>
    <source>
        <strain evidence="3 4">NRRL 12052</strain>
    </source>
</reference>
<dbReference type="AlphaFoldDB" id="A0A0A6UUK1"/>
<dbReference type="InterPro" id="IPR010872">
    <property type="entry name" value="MDMPI_C-term_domain"/>
</dbReference>
<dbReference type="OrthoDB" id="3671213at2"/>
<dbReference type="PANTHER" id="PTHR40758">
    <property type="entry name" value="CONSERVED PROTEIN"/>
    <property type="match status" value="1"/>
</dbReference>
<accession>A0A0A6UUK1</accession>
<dbReference type="EMBL" id="JRTT01000001">
    <property type="protein sequence ID" value="KHD79111.1"/>
    <property type="molecule type" value="Genomic_DNA"/>
</dbReference>
<dbReference type="PANTHER" id="PTHR40758:SF1">
    <property type="entry name" value="CONSERVED PROTEIN"/>
    <property type="match status" value="1"/>
</dbReference>
<dbReference type="InterPro" id="IPR024344">
    <property type="entry name" value="MDMPI_metal-binding"/>
</dbReference>
<evidence type="ECO:0000259" key="1">
    <source>
        <dbReference type="Pfam" id="PF07398"/>
    </source>
</evidence>
<evidence type="ECO:0008006" key="5">
    <source>
        <dbReference type="Google" id="ProtNLM"/>
    </source>
</evidence>
<dbReference type="GO" id="GO:0005886">
    <property type="term" value="C:plasma membrane"/>
    <property type="evidence" value="ECO:0007669"/>
    <property type="project" value="TreeGrafter"/>
</dbReference>
<sequence>MTSTPPFPELLSLIEARSAALRAAAAVVPDRTVAVPGCPGWSLTDLITHLGGVHRFWAATVALGDDSGPPAPEHHGDLAPHGDLLDWSAASTELLLSRLREAGPEAPSWAWWAGSDAAPLTAGAIARHQVQEAAVHAFDAQEAAGRPEPLPAAVAVDGVGEFLTVWMGSREAWPHRPARVAFQAIEGPSWTLDLSPAGARTDPPASGDPVTRVQATASDLVLALYRRIPLADVRVDGDREVAEQLVEWSRMD</sequence>
<dbReference type="GO" id="GO:0046872">
    <property type="term" value="F:metal ion binding"/>
    <property type="evidence" value="ECO:0007669"/>
    <property type="project" value="InterPro"/>
</dbReference>
<feature type="domain" description="MDMPI C-terminal" evidence="1">
    <location>
        <begin position="154"/>
        <end position="243"/>
    </location>
</feature>
<evidence type="ECO:0000313" key="4">
    <source>
        <dbReference type="Proteomes" id="UP000054537"/>
    </source>
</evidence>
<dbReference type="SUPFAM" id="SSF109854">
    <property type="entry name" value="DinB/YfiT-like putative metalloenzymes"/>
    <property type="match status" value="1"/>
</dbReference>
<proteinExistence type="predicted"/>
<keyword evidence="4" id="KW-1185">Reference proteome</keyword>
<dbReference type="NCBIfam" id="TIGR03083">
    <property type="entry name" value="maleylpyruvate isomerase family mycothiol-dependent enzyme"/>
    <property type="match status" value="1"/>
</dbReference>